<dbReference type="Proteomes" id="UP000499080">
    <property type="component" value="Unassembled WGS sequence"/>
</dbReference>
<protein>
    <submittedName>
        <fullName evidence="2">Uncharacterized protein</fullName>
    </submittedName>
</protein>
<proteinExistence type="predicted"/>
<comment type="caution">
    <text evidence="2">The sequence shown here is derived from an EMBL/GenBank/DDBJ whole genome shotgun (WGS) entry which is preliminary data.</text>
</comment>
<feature type="region of interest" description="Disordered" evidence="1">
    <location>
        <begin position="114"/>
        <end position="133"/>
    </location>
</feature>
<evidence type="ECO:0000256" key="1">
    <source>
        <dbReference type="SAM" id="MobiDB-lite"/>
    </source>
</evidence>
<evidence type="ECO:0000313" key="2">
    <source>
        <dbReference type="EMBL" id="GBM48780.1"/>
    </source>
</evidence>
<evidence type="ECO:0000313" key="3">
    <source>
        <dbReference type="Proteomes" id="UP000499080"/>
    </source>
</evidence>
<name>A0A4Y2G4Z3_ARAVE</name>
<dbReference type="AlphaFoldDB" id="A0A4Y2G4Z3"/>
<sequence length="170" mass="19480">MQYSEGCTERARLDSDYSGRQIERGGVEHLFCSSTWFGAVPIALRTESSNVKCGIVRLLHVQKFNSEIPDKEMMKNVLDWINRCDFEKYDSYDDNCSDESTYYPSVTTCTDTSEAKMTTPKQTSRPSPNCRTTSMGGGVTPFLGVKVQQSHRRRIFSGIWFRNWHLQVPK</sequence>
<organism evidence="2 3">
    <name type="scientific">Araneus ventricosus</name>
    <name type="common">Orbweaver spider</name>
    <name type="synonym">Epeira ventricosa</name>
    <dbReference type="NCBI Taxonomy" id="182803"/>
    <lineage>
        <taxon>Eukaryota</taxon>
        <taxon>Metazoa</taxon>
        <taxon>Ecdysozoa</taxon>
        <taxon>Arthropoda</taxon>
        <taxon>Chelicerata</taxon>
        <taxon>Arachnida</taxon>
        <taxon>Araneae</taxon>
        <taxon>Araneomorphae</taxon>
        <taxon>Entelegynae</taxon>
        <taxon>Araneoidea</taxon>
        <taxon>Araneidae</taxon>
        <taxon>Araneus</taxon>
    </lineage>
</organism>
<dbReference type="EMBL" id="BGPR01001227">
    <property type="protein sequence ID" value="GBM48780.1"/>
    <property type="molecule type" value="Genomic_DNA"/>
</dbReference>
<accession>A0A4Y2G4Z3</accession>
<gene>
    <name evidence="2" type="ORF">AVEN_24965_1</name>
</gene>
<reference evidence="2 3" key="1">
    <citation type="journal article" date="2019" name="Sci. Rep.">
        <title>Orb-weaving spider Araneus ventricosus genome elucidates the spidroin gene catalogue.</title>
        <authorList>
            <person name="Kono N."/>
            <person name="Nakamura H."/>
            <person name="Ohtoshi R."/>
            <person name="Moran D.A.P."/>
            <person name="Shinohara A."/>
            <person name="Yoshida Y."/>
            <person name="Fujiwara M."/>
            <person name="Mori M."/>
            <person name="Tomita M."/>
            <person name="Arakawa K."/>
        </authorList>
    </citation>
    <scope>NUCLEOTIDE SEQUENCE [LARGE SCALE GENOMIC DNA]</scope>
</reference>
<keyword evidence="3" id="KW-1185">Reference proteome</keyword>